<protein>
    <submittedName>
        <fullName evidence="6">LCP family protein</fullName>
    </submittedName>
</protein>
<dbReference type="Pfam" id="PF03816">
    <property type="entry name" value="LytR_cpsA_psr"/>
    <property type="match status" value="1"/>
</dbReference>
<dbReference type="PANTHER" id="PTHR33392">
    <property type="entry name" value="POLYISOPRENYL-TEICHOIC ACID--PEPTIDOGLYCAN TEICHOIC ACID TRANSFERASE TAGU"/>
    <property type="match status" value="1"/>
</dbReference>
<dbReference type="Proteomes" id="UP000594975">
    <property type="component" value="Chromosome"/>
</dbReference>
<feature type="transmembrane region" description="Helical" evidence="3">
    <location>
        <begin position="32"/>
        <end position="54"/>
    </location>
</feature>
<dbReference type="Gene3D" id="3.40.630.190">
    <property type="entry name" value="LCP protein"/>
    <property type="match status" value="1"/>
</dbReference>
<evidence type="ECO:0000256" key="1">
    <source>
        <dbReference type="ARBA" id="ARBA00006068"/>
    </source>
</evidence>
<dbReference type="RefSeq" id="WP_099049732.1">
    <property type="nucleotide sequence ID" value="NZ_CP065738.1"/>
</dbReference>
<dbReference type="Pfam" id="PF13399">
    <property type="entry name" value="LytR_C"/>
    <property type="match status" value="1"/>
</dbReference>
<evidence type="ECO:0000259" key="4">
    <source>
        <dbReference type="Pfam" id="PF03816"/>
    </source>
</evidence>
<dbReference type="PANTHER" id="PTHR33392:SF6">
    <property type="entry name" value="POLYISOPRENYL-TEICHOIC ACID--PEPTIDOGLYCAN TEICHOIC ACID TRANSFERASE TAGU"/>
    <property type="match status" value="1"/>
</dbReference>
<dbReference type="EMBL" id="CP065738">
    <property type="protein sequence ID" value="QPT53417.1"/>
    <property type="molecule type" value="Genomic_DNA"/>
</dbReference>
<dbReference type="Gene3D" id="3.30.70.2390">
    <property type="match status" value="1"/>
</dbReference>
<evidence type="ECO:0000256" key="3">
    <source>
        <dbReference type="SAM" id="Phobius"/>
    </source>
</evidence>
<dbReference type="GeneID" id="61263555"/>
<keyword evidence="3" id="KW-1133">Transmembrane helix</keyword>
<dbReference type="InterPro" id="IPR050922">
    <property type="entry name" value="LytR/CpsA/Psr_CW_biosynth"/>
</dbReference>
<accession>A0A7T3CFZ8</accession>
<feature type="domain" description="LytR/CpsA/Psr regulator C-terminal" evidence="5">
    <location>
        <begin position="371"/>
        <end position="456"/>
    </location>
</feature>
<dbReference type="NCBIfam" id="TIGR00350">
    <property type="entry name" value="lytR_cpsA_psr"/>
    <property type="match status" value="1"/>
</dbReference>
<dbReference type="AlphaFoldDB" id="A0A7T3CFZ8"/>
<feature type="region of interest" description="Disordered" evidence="2">
    <location>
        <begin position="350"/>
        <end position="371"/>
    </location>
</feature>
<evidence type="ECO:0000313" key="6">
    <source>
        <dbReference type="EMBL" id="QPT53417.1"/>
    </source>
</evidence>
<evidence type="ECO:0000313" key="7">
    <source>
        <dbReference type="Proteomes" id="UP000594975"/>
    </source>
</evidence>
<reference evidence="6 7" key="1">
    <citation type="submission" date="2020-12" db="EMBL/GenBank/DDBJ databases">
        <title>FDA dAtabase for Regulatory Grade micrObial Sequences (FDA-ARGOS): Supporting development and validation of Infectious Disease Dx tests.</title>
        <authorList>
            <person name="Sproer C."/>
            <person name="Gronow S."/>
            <person name="Severitt S."/>
            <person name="Schroder I."/>
            <person name="Tallon L."/>
            <person name="Sadzewicz L."/>
            <person name="Zhao X."/>
            <person name="Boylan J."/>
            <person name="Ott S."/>
            <person name="Bowen H."/>
            <person name="Vavikolanu K."/>
            <person name="Mehta A."/>
            <person name="Aluvathingal J."/>
            <person name="Nadendla S."/>
            <person name="Lowell S."/>
            <person name="Myers T."/>
            <person name="Yan Y."/>
            <person name="Sichtig H."/>
        </authorList>
    </citation>
    <scope>NUCLEOTIDE SEQUENCE [LARGE SCALE GENOMIC DNA]</scope>
    <source>
        <strain evidence="6 7">FDAARGOS_864</strain>
    </source>
</reference>
<dbReference type="InterPro" id="IPR004474">
    <property type="entry name" value="LytR_CpsA_psr"/>
</dbReference>
<gene>
    <name evidence="6" type="ORF">I6G21_09135</name>
</gene>
<keyword evidence="3" id="KW-0472">Membrane</keyword>
<name>A0A7T3CFZ8_9MICC</name>
<feature type="domain" description="Cell envelope-related transcriptional attenuator" evidence="4">
    <location>
        <begin position="106"/>
        <end position="263"/>
    </location>
</feature>
<keyword evidence="3" id="KW-0812">Transmembrane</keyword>
<dbReference type="InterPro" id="IPR027381">
    <property type="entry name" value="LytR/CpsA/Psr_C"/>
</dbReference>
<evidence type="ECO:0000256" key="2">
    <source>
        <dbReference type="SAM" id="MobiDB-lite"/>
    </source>
</evidence>
<sequence length="489" mass="51204">MPETSSAPEQDVRAVPRGRHFRNDGLVSRSGLWAALCCIALLLVVMGAGGVAALRLRHNVSTDALNLGGSENLEDGPLDILVIGSDTRAGANSAYGDAADASSGARSDVMMLVQISQDRQNVSVVSFPRDLMVDIPQCTNQKTGQTYPESPDTQINESLDHGGPGCSVATINKITGINIDHFMLVDFNAVKQLSSVVGGVQVCVDQAVDDPYSGLKLPKGESEVEGEQALSFLRSRHGFGDGSDTTRIKAQQAFLASLLRKVKAQGTLTNPGTMYRIAEAITQNVTVDSGLTDPSTLVSIGSIFAGVDLDKVVFATVPNEAYPANPNKLQLSDSAQQVFATLRKDGSLAAKEQPSASASAQPSPSASVDRSVPVSVIDATGTSSQGEHVADLVEKLGYTQVTHQQAQNQLAGTTVYYSTGYEEQAEQIGQALGVAAEQIQPSEAYAGVAVLPGLDFTSGDKVKADDQEIVGGASGQTAQESPCQQAFGY</sequence>
<evidence type="ECO:0000259" key="5">
    <source>
        <dbReference type="Pfam" id="PF13399"/>
    </source>
</evidence>
<proteinExistence type="inferred from homology"/>
<dbReference type="KEGG" id="rkr:I6G21_09135"/>
<comment type="similarity">
    <text evidence="1">Belongs to the LytR/CpsA/Psr (LCP) family.</text>
</comment>
<organism evidence="6 7">
    <name type="scientific">Rothia kristinae</name>
    <dbReference type="NCBI Taxonomy" id="37923"/>
    <lineage>
        <taxon>Bacteria</taxon>
        <taxon>Bacillati</taxon>
        <taxon>Actinomycetota</taxon>
        <taxon>Actinomycetes</taxon>
        <taxon>Micrococcales</taxon>
        <taxon>Micrococcaceae</taxon>
        <taxon>Rothia</taxon>
    </lineage>
</organism>
<feature type="compositionally biased region" description="Low complexity" evidence="2">
    <location>
        <begin position="353"/>
        <end position="367"/>
    </location>
</feature>